<dbReference type="Gene3D" id="3.40.190.150">
    <property type="entry name" value="Bordetella uptake gene, domain 1"/>
    <property type="match status" value="1"/>
</dbReference>
<dbReference type="InterPro" id="IPR042100">
    <property type="entry name" value="Bug_dom1"/>
</dbReference>
<evidence type="ECO:0000256" key="1">
    <source>
        <dbReference type="ARBA" id="ARBA00006987"/>
    </source>
</evidence>
<dbReference type="InterPro" id="IPR005064">
    <property type="entry name" value="BUG"/>
</dbReference>
<reference evidence="4" key="1">
    <citation type="journal article" date="2019" name="Int. J. Syst. Evol. Microbiol.">
        <title>The Global Catalogue of Microorganisms (GCM) 10K type strain sequencing project: providing services to taxonomists for standard genome sequencing and annotation.</title>
        <authorList>
            <consortium name="The Broad Institute Genomics Platform"/>
            <consortium name="The Broad Institute Genome Sequencing Center for Infectious Disease"/>
            <person name="Wu L."/>
            <person name="Ma J."/>
        </authorList>
    </citation>
    <scope>NUCLEOTIDE SEQUENCE [LARGE SCALE GENOMIC DNA]</scope>
    <source>
        <strain evidence="4">CCUG 66188</strain>
    </source>
</reference>
<feature type="signal peptide" evidence="2">
    <location>
        <begin position="1"/>
        <end position="27"/>
    </location>
</feature>
<accession>A0ABW2B9R2</accession>
<sequence>MKRNAIRTLAGVASAIAVTMAATGASAQSNRPVTVVVPFAAGGGTDITTRAMQSGLTDALDANIVVKNTAGVAALWVSAKSPAPARMDARSAWRRSAR</sequence>
<feature type="chain" id="PRO_5046832614" description="Tripartite tricarboxylate transporter family receptor" evidence="2">
    <location>
        <begin position="28"/>
        <end position="98"/>
    </location>
</feature>
<keyword evidence="4" id="KW-1185">Reference proteome</keyword>
<keyword evidence="2" id="KW-0732">Signal</keyword>
<proteinExistence type="inferred from homology"/>
<evidence type="ECO:0000313" key="4">
    <source>
        <dbReference type="Proteomes" id="UP001596353"/>
    </source>
</evidence>
<protein>
    <recommendedName>
        <fullName evidence="5">Tripartite tricarboxylate transporter family receptor</fullName>
    </recommendedName>
</protein>
<comment type="caution">
    <text evidence="3">The sequence shown here is derived from an EMBL/GenBank/DDBJ whole genome shotgun (WGS) entry which is preliminary data.</text>
</comment>
<dbReference type="PANTHER" id="PTHR42928">
    <property type="entry name" value="TRICARBOXYLATE-BINDING PROTEIN"/>
    <property type="match status" value="1"/>
</dbReference>
<evidence type="ECO:0000256" key="2">
    <source>
        <dbReference type="SAM" id="SignalP"/>
    </source>
</evidence>
<organism evidence="3 4">
    <name type="scientific">Sulfitobacter porphyrae</name>
    <dbReference type="NCBI Taxonomy" id="1246864"/>
    <lineage>
        <taxon>Bacteria</taxon>
        <taxon>Pseudomonadati</taxon>
        <taxon>Pseudomonadota</taxon>
        <taxon>Alphaproteobacteria</taxon>
        <taxon>Rhodobacterales</taxon>
        <taxon>Roseobacteraceae</taxon>
        <taxon>Sulfitobacter</taxon>
    </lineage>
</organism>
<dbReference type="Proteomes" id="UP001596353">
    <property type="component" value="Unassembled WGS sequence"/>
</dbReference>
<evidence type="ECO:0008006" key="5">
    <source>
        <dbReference type="Google" id="ProtNLM"/>
    </source>
</evidence>
<name>A0ABW2B9R2_9RHOB</name>
<dbReference type="EMBL" id="JBHSWG010000003">
    <property type="protein sequence ID" value="MFC6761789.1"/>
    <property type="molecule type" value="Genomic_DNA"/>
</dbReference>
<dbReference type="PANTHER" id="PTHR42928:SF3">
    <property type="entry name" value="UPF0065 PROTEIN YFLP"/>
    <property type="match status" value="1"/>
</dbReference>
<gene>
    <name evidence="3" type="ORF">ACFQFQ_23595</name>
</gene>
<evidence type="ECO:0000313" key="3">
    <source>
        <dbReference type="EMBL" id="MFC6761789.1"/>
    </source>
</evidence>
<comment type="similarity">
    <text evidence="1">Belongs to the UPF0065 (bug) family.</text>
</comment>